<sequence>MTSVQTTWPIRPFSEVADYSIGKTPARANAAFWEKSDCDIPWVSISDLEPYGVVTSTKETTSRRAFDEVFRGRLVPAGTLLMSFKLTIGRVATLGVAAAHNEAIISIYPRPGVNQRFLGYFLSQYNYEDLQDRQIKGNTLNKSKLDRIRVPAPSEPEQCAIADVLDGLRRAISLQDIVLSNVDRTKSAAMHQLFSRGLRGEAQKASEVGPLPESWSLDSIDQHFSVVSGGTPSRGNPAYWSGGTIPWVKTTEVNYSVITATDEHITPAGLGGSAAKMLPAGTLLMAMYGQGVTRGKVGILGIEASCNQACAAMTPTDADVVPRYLYHYLTSRYEAIRSLAHGGQQQNLNLDIVRKIDVPVPSTVDEQHEIVDILDALDRKIDLHRRKRAVLDRLFKSLLHKLMSGEVSVDDLDLSALSAVEGSAA</sequence>
<dbReference type="SUPFAM" id="SSF116734">
    <property type="entry name" value="DNA methylase specificity domain"/>
    <property type="match status" value="2"/>
</dbReference>
<evidence type="ECO:0000256" key="3">
    <source>
        <dbReference type="ARBA" id="ARBA00023125"/>
    </source>
</evidence>
<dbReference type="PANTHER" id="PTHR30408:SF12">
    <property type="entry name" value="TYPE I RESTRICTION ENZYME MJAVIII SPECIFICITY SUBUNIT"/>
    <property type="match status" value="1"/>
</dbReference>
<dbReference type="Gene3D" id="1.10.287.1120">
    <property type="entry name" value="Bipartite methylase S protein"/>
    <property type="match status" value="1"/>
</dbReference>
<dbReference type="RefSeq" id="WP_331253237.1">
    <property type="nucleotide sequence ID" value="NZ_AP024192.1"/>
</dbReference>
<evidence type="ECO:0000313" key="6">
    <source>
        <dbReference type="Proteomes" id="UP000706122"/>
    </source>
</evidence>
<dbReference type="InterPro" id="IPR052021">
    <property type="entry name" value="Type-I_RS_S_subunit"/>
</dbReference>
<dbReference type="InterPro" id="IPR044946">
    <property type="entry name" value="Restrct_endonuc_typeI_TRD_sf"/>
</dbReference>
<dbReference type="Gene3D" id="3.90.220.20">
    <property type="entry name" value="DNA methylase specificity domains"/>
    <property type="match status" value="2"/>
</dbReference>
<dbReference type="CDD" id="cd17244">
    <property type="entry name" value="RMtype1_S_Apa101655I-TRD2-CR2_like"/>
    <property type="match status" value="1"/>
</dbReference>
<protein>
    <submittedName>
        <fullName evidence="5">Restriction endonuclease subunit S</fullName>
    </submittedName>
</protein>
<feature type="domain" description="Type I restriction modification DNA specificity" evidence="4">
    <location>
        <begin position="7"/>
        <end position="174"/>
    </location>
</feature>
<dbReference type="GO" id="GO:0003677">
    <property type="term" value="F:DNA binding"/>
    <property type="evidence" value="ECO:0007669"/>
    <property type="project" value="UniProtKB-KW"/>
</dbReference>
<keyword evidence="2" id="KW-0680">Restriction system</keyword>
<accession>A0AAE3B924</accession>
<evidence type="ECO:0000256" key="1">
    <source>
        <dbReference type="ARBA" id="ARBA00010923"/>
    </source>
</evidence>
<dbReference type="EMBL" id="WUYC01000001">
    <property type="protein sequence ID" value="MBM4712858.1"/>
    <property type="molecule type" value="Genomic_DNA"/>
</dbReference>
<dbReference type="GO" id="GO:0004519">
    <property type="term" value="F:endonuclease activity"/>
    <property type="evidence" value="ECO:0007669"/>
    <property type="project" value="UniProtKB-KW"/>
</dbReference>
<dbReference type="CDD" id="cd17287">
    <property type="entry name" value="RMtype1_S_EcoN10ORF171P_TRD2-CR2_like"/>
    <property type="match status" value="1"/>
</dbReference>
<dbReference type="GO" id="GO:0009307">
    <property type="term" value="P:DNA restriction-modification system"/>
    <property type="evidence" value="ECO:0007669"/>
    <property type="project" value="UniProtKB-KW"/>
</dbReference>
<gene>
    <name evidence="5" type="ORF">GS551_01385</name>
</gene>
<evidence type="ECO:0000313" key="5">
    <source>
        <dbReference type="EMBL" id="MBM4712858.1"/>
    </source>
</evidence>
<name>A0AAE3B924_RHOHA</name>
<keyword evidence="3" id="KW-0238">DNA-binding</keyword>
<organism evidence="5 6">
    <name type="scientific">Rhodococcus hoagii</name>
    <name type="common">Corynebacterium equii</name>
    <dbReference type="NCBI Taxonomy" id="43767"/>
    <lineage>
        <taxon>Bacteria</taxon>
        <taxon>Bacillati</taxon>
        <taxon>Actinomycetota</taxon>
        <taxon>Actinomycetes</taxon>
        <taxon>Mycobacteriales</taxon>
        <taxon>Nocardiaceae</taxon>
        <taxon>Prescottella</taxon>
    </lineage>
</organism>
<keyword evidence="5" id="KW-0540">Nuclease</keyword>
<keyword evidence="5" id="KW-0378">Hydrolase</keyword>
<dbReference type="Pfam" id="PF01420">
    <property type="entry name" value="Methylase_S"/>
    <property type="match status" value="2"/>
</dbReference>
<dbReference type="InterPro" id="IPR000055">
    <property type="entry name" value="Restrct_endonuc_typeI_TRD"/>
</dbReference>
<evidence type="ECO:0000259" key="4">
    <source>
        <dbReference type="Pfam" id="PF01420"/>
    </source>
</evidence>
<dbReference type="PANTHER" id="PTHR30408">
    <property type="entry name" value="TYPE-1 RESTRICTION ENZYME ECOKI SPECIFICITY PROTEIN"/>
    <property type="match status" value="1"/>
</dbReference>
<feature type="domain" description="Type I restriction modification DNA specificity" evidence="4">
    <location>
        <begin position="213"/>
        <end position="391"/>
    </location>
</feature>
<dbReference type="AlphaFoldDB" id="A0AAE3B924"/>
<proteinExistence type="inferred from homology"/>
<keyword evidence="5" id="KW-0255">Endonuclease</keyword>
<reference evidence="5" key="1">
    <citation type="submission" date="2019-11" db="EMBL/GenBank/DDBJ databases">
        <title>Spread of Macrolides and rifampicin resistant Rhodococcus equi in clinical isolates in the USA.</title>
        <authorList>
            <person name="Alvarez-Narvaez S."/>
            <person name="Huber L."/>
            <person name="Cohen N.D."/>
            <person name="Slovis N."/>
            <person name="Greiter M."/>
            <person name="Giguere S."/>
            <person name="Hart K."/>
        </authorList>
    </citation>
    <scope>NUCLEOTIDE SEQUENCE</scope>
    <source>
        <strain evidence="5">Lh_5</strain>
    </source>
</reference>
<comment type="caution">
    <text evidence="5">The sequence shown here is derived from an EMBL/GenBank/DDBJ whole genome shotgun (WGS) entry which is preliminary data.</text>
</comment>
<comment type="similarity">
    <text evidence="1">Belongs to the type-I restriction system S methylase family.</text>
</comment>
<dbReference type="Proteomes" id="UP000706122">
    <property type="component" value="Unassembled WGS sequence"/>
</dbReference>
<evidence type="ECO:0000256" key="2">
    <source>
        <dbReference type="ARBA" id="ARBA00022747"/>
    </source>
</evidence>